<dbReference type="RefSeq" id="WP_093156395.1">
    <property type="nucleotide sequence ID" value="NZ_FOUP01000012.1"/>
</dbReference>
<dbReference type="EMBL" id="FOUP01000012">
    <property type="protein sequence ID" value="SFO29785.1"/>
    <property type="molecule type" value="Genomic_DNA"/>
</dbReference>
<name>A0A1I5G1D7_9PSEU</name>
<gene>
    <name evidence="3" type="ORF">ATL45_2269</name>
    <name evidence="4" type="ORF">SAMN05421805_11252</name>
</gene>
<keyword evidence="2" id="KW-0812">Transmembrane</keyword>
<evidence type="ECO:0000313" key="4">
    <source>
        <dbReference type="EMBL" id="SFO29785.1"/>
    </source>
</evidence>
<dbReference type="Gene3D" id="2.160.20.80">
    <property type="entry name" value="E3 ubiquitin-protein ligase SopA"/>
    <property type="match status" value="1"/>
</dbReference>
<dbReference type="STRING" id="455193.SAMN05421805_11252"/>
<keyword evidence="1" id="KW-0175">Coiled coil</keyword>
<protein>
    <submittedName>
        <fullName evidence="3">Pentapeptide repeat protein</fullName>
    </submittedName>
    <submittedName>
        <fullName evidence="4">Pentapeptide repeat-containing protein</fullName>
    </submittedName>
</protein>
<keyword evidence="2" id="KW-0472">Membrane</keyword>
<dbReference type="Proteomes" id="UP000270697">
    <property type="component" value="Unassembled WGS sequence"/>
</dbReference>
<evidence type="ECO:0000256" key="1">
    <source>
        <dbReference type="SAM" id="Coils"/>
    </source>
</evidence>
<reference evidence="3 6" key="2">
    <citation type="submission" date="2018-10" db="EMBL/GenBank/DDBJ databases">
        <title>Sequencing the genomes of 1000 actinobacteria strains.</title>
        <authorList>
            <person name="Klenk H.-P."/>
        </authorList>
    </citation>
    <scope>NUCLEOTIDE SEQUENCE [LARGE SCALE GENOMIC DNA]</scope>
    <source>
        <strain evidence="3 6">DSM 45119</strain>
    </source>
</reference>
<evidence type="ECO:0000313" key="5">
    <source>
        <dbReference type="Proteomes" id="UP000199398"/>
    </source>
</evidence>
<keyword evidence="2" id="KW-1133">Transmembrane helix</keyword>
<keyword evidence="6" id="KW-1185">Reference proteome</keyword>
<proteinExistence type="predicted"/>
<dbReference type="InterPro" id="IPR001646">
    <property type="entry name" value="5peptide_repeat"/>
</dbReference>
<evidence type="ECO:0000313" key="3">
    <source>
        <dbReference type="EMBL" id="RKT83974.1"/>
    </source>
</evidence>
<reference evidence="4 5" key="1">
    <citation type="submission" date="2016-10" db="EMBL/GenBank/DDBJ databases">
        <authorList>
            <person name="de Groot N.N."/>
        </authorList>
    </citation>
    <scope>NUCLEOTIDE SEQUENCE [LARGE SCALE GENOMIC DNA]</scope>
    <source>
        <strain evidence="4 5">CPCC 201259</strain>
    </source>
</reference>
<dbReference type="OrthoDB" id="8440251at2"/>
<dbReference type="SUPFAM" id="SSF141571">
    <property type="entry name" value="Pentapeptide repeat-like"/>
    <property type="match status" value="1"/>
</dbReference>
<dbReference type="Pfam" id="PF13576">
    <property type="entry name" value="Pentapeptide_3"/>
    <property type="match status" value="2"/>
</dbReference>
<dbReference type="EMBL" id="RBXX01000002">
    <property type="protein sequence ID" value="RKT83974.1"/>
    <property type="molecule type" value="Genomic_DNA"/>
</dbReference>
<feature type="transmembrane region" description="Helical" evidence="2">
    <location>
        <begin position="53"/>
        <end position="72"/>
    </location>
</feature>
<evidence type="ECO:0000256" key="2">
    <source>
        <dbReference type="SAM" id="Phobius"/>
    </source>
</evidence>
<feature type="transmembrane region" description="Helical" evidence="2">
    <location>
        <begin position="20"/>
        <end position="41"/>
    </location>
</feature>
<accession>A0A1I5G1D7</accession>
<organism evidence="4 5">
    <name type="scientific">Saccharopolyspora antimicrobica</name>
    <dbReference type="NCBI Taxonomy" id="455193"/>
    <lineage>
        <taxon>Bacteria</taxon>
        <taxon>Bacillati</taxon>
        <taxon>Actinomycetota</taxon>
        <taxon>Actinomycetes</taxon>
        <taxon>Pseudonocardiales</taxon>
        <taxon>Pseudonocardiaceae</taxon>
        <taxon>Saccharopolyspora</taxon>
    </lineage>
</organism>
<sequence>MTMAQGAPDGPRKVLGWPTIWIAAAIILTVTIGSGVLLFWIYPPPGSKEALDIIRTAGTLGVGAGGAAALLLHARRQRSTEEANEIARKANEDTRYDAEERRITELQAQANEQLGSEKASVRLGALTLLKRLANSYPKYQQDIVDILCAYLRMPFACPDEFLAGIKVGARVSGNDLIELHEELQVRLTVQRMLAERLRSATDEGAGGRTSGDFLKDISLNLAGATLVDFDLSGCRVKQGDFGRALFMGSAVFNCATLDDSWFVGAHFDGPVDFSGACFEGNAPFAGSTFSVSLWGGANFQAVADFGGVRFGLLTGFSEAEFEGEARFGDACFGGVVSFAKARFAGSFPLRRARCWDKYRDRNV</sequence>
<dbReference type="AlphaFoldDB" id="A0A1I5G1D7"/>
<dbReference type="Proteomes" id="UP000199398">
    <property type="component" value="Unassembled WGS sequence"/>
</dbReference>
<evidence type="ECO:0000313" key="6">
    <source>
        <dbReference type="Proteomes" id="UP000270697"/>
    </source>
</evidence>
<feature type="coiled-coil region" evidence="1">
    <location>
        <begin position="89"/>
        <end position="116"/>
    </location>
</feature>